<sequence length="340" mass="38819">MPTNTHELLLKAINRMCEECNRMRMRIKRLTLANEAAQRASEGFLQDAQWYLSWSNEEKLKSDVELSDEEDMMSDEMFVFEVHHGGYFVNMPAKKFSMGKVEFIRNVDKDLMSYSEMISMIKDLGCTENCNIYHKLLDYNCDLDAGLRELKTDAEVWDMFAIHIDRETISIYVENAKLNGDDVVNLDSRETFVGGSEPFSFNIGSGSGEGPSNLLPPDIQDMEDDDLNTPMNSDEEGKVEFSKFLEDRDMERLDLKKGMMFANATVFKAALRKHALQNGTEFVFLKNEGDRVSALRRAAKRDHMVEVSDSQTYRAKNRASETIERVIIGDNIGGYVTIAK</sequence>
<evidence type="ECO:0000313" key="2">
    <source>
        <dbReference type="EMBL" id="KAF7136494.1"/>
    </source>
</evidence>
<proteinExistence type="predicted"/>
<dbReference type="AlphaFoldDB" id="A0A834LJM7"/>
<dbReference type="Pfam" id="PF26130">
    <property type="entry name" value="PB1-like"/>
    <property type="match status" value="1"/>
</dbReference>
<dbReference type="InterPro" id="IPR058594">
    <property type="entry name" value="PB1-like_dom_pln"/>
</dbReference>
<dbReference type="OrthoDB" id="1751576at2759"/>
<protein>
    <recommendedName>
        <fullName evidence="1">PB1-like domain-containing protein</fullName>
    </recommendedName>
</protein>
<gene>
    <name evidence="2" type="ORF">RHSIM_Rhsim08G0180300</name>
</gene>
<evidence type="ECO:0000259" key="1">
    <source>
        <dbReference type="Pfam" id="PF26130"/>
    </source>
</evidence>
<comment type="caution">
    <text evidence="2">The sequence shown here is derived from an EMBL/GenBank/DDBJ whole genome shotgun (WGS) entry which is preliminary data.</text>
</comment>
<accession>A0A834LJM7</accession>
<evidence type="ECO:0000313" key="3">
    <source>
        <dbReference type="Proteomes" id="UP000626092"/>
    </source>
</evidence>
<organism evidence="2 3">
    <name type="scientific">Rhododendron simsii</name>
    <name type="common">Sims's rhododendron</name>
    <dbReference type="NCBI Taxonomy" id="118357"/>
    <lineage>
        <taxon>Eukaryota</taxon>
        <taxon>Viridiplantae</taxon>
        <taxon>Streptophyta</taxon>
        <taxon>Embryophyta</taxon>
        <taxon>Tracheophyta</taxon>
        <taxon>Spermatophyta</taxon>
        <taxon>Magnoliopsida</taxon>
        <taxon>eudicotyledons</taxon>
        <taxon>Gunneridae</taxon>
        <taxon>Pentapetalae</taxon>
        <taxon>asterids</taxon>
        <taxon>Ericales</taxon>
        <taxon>Ericaceae</taxon>
        <taxon>Ericoideae</taxon>
        <taxon>Rhodoreae</taxon>
        <taxon>Rhododendron</taxon>
    </lineage>
</organism>
<dbReference type="EMBL" id="WJXA01000008">
    <property type="protein sequence ID" value="KAF7136494.1"/>
    <property type="molecule type" value="Genomic_DNA"/>
</dbReference>
<keyword evidence="3" id="KW-1185">Reference proteome</keyword>
<name>A0A834LJM7_RHOSS</name>
<dbReference type="Proteomes" id="UP000626092">
    <property type="component" value="Unassembled WGS sequence"/>
</dbReference>
<feature type="domain" description="PB1-like" evidence="1">
    <location>
        <begin position="75"/>
        <end position="174"/>
    </location>
</feature>
<reference evidence="2" key="1">
    <citation type="submission" date="2019-11" db="EMBL/GenBank/DDBJ databases">
        <authorList>
            <person name="Liu Y."/>
            <person name="Hou J."/>
            <person name="Li T.-Q."/>
            <person name="Guan C.-H."/>
            <person name="Wu X."/>
            <person name="Wu H.-Z."/>
            <person name="Ling F."/>
            <person name="Zhang R."/>
            <person name="Shi X.-G."/>
            <person name="Ren J.-P."/>
            <person name="Chen E.-F."/>
            <person name="Sun J.-M."/>
        </authorList>
    </citation>
    <scope>NUCLEOTIDE SEQUENCE</scope>
    <source>
        <strain evidence="2">Adult_tree_wgs_1</strain>
        <tissue evidence="2">Leaves</tissue>
    </source>
</reference>